<accession>A0A5E6MEL2</accession>
<feature type="compositionally biased region" description="Basic and acidic residues" evidence="1">
    <location>
        <begin position="142"/>
        <end position="158"/>
    </location>
</feature>
<feature type="region of interest" description="Disordered" evidence="1">
    <location>
        <begin position="135"/>
        <end position="161"/>
    </location>
</feature>
<proteinExistence type="predicted"/>
<dbReference type="AlphaFoldDB" id="A0A5E6MEL2"/>
<evidence type="ECO:0000313" key="2">
    <source>
        <dbReference type="EMBL" id="VVM04506.1"/>
    </source>
</evidence>
<reference evidence="2 3" key="1">
    <citation type="submission" date="2019-09" db="EMBL/GenBank/DDBJ databases">
        <authorList>
            <person name="Cremers G."/>
        </authorList>
    </citation>
    <scope>NUCLEOTIDE SEQUENCE [LARGE SCALE GENOMIC DNA]</scope>
    <source>
        <strain evidence="2">4A</strain>
    </source>
</reference>
<dbReference type="Proteomes" id="UP000334923">
    <property type="component" value="Unassembled WGS sequence"/>
</dbReference>
<protein>
    <submittedName>
        <fullName evidence="2">Uncharacterized protein</fullName>
    </submittedName>
</protein>
<evidence type="ECO:0000256" key="1">
    <source>
        <dbReference type="SAM" id="MobiDB-lite"/>
    </source>
</evidence>
<sequence length="306" mass="35606">MEPVCSLFFSFHASEGRIGNDSSSERLRTGVCLTAGSGYPIGKGRKASCSMTKRILRLLFLSRSVWVLGGWLLGLWLGWGAAWADPSEEAYRIVRRLAEQDKRLAERRRQFDYDLIIIREKLDAERRIVSESKQRQAVYADRPPDYGSRPEKGPEGETAKAAQEEPFEVLNVIDHYYYSLDGSERVNGVDCYKIRFTPRPNMPYRNREEKVVNAVWGHLWASKEDYSLLQNEGFLGHPVSVAWFFARLYELEFRWESQRLPNGDWGPKEVRYRYAVHIPFGWLRERVIRESVDFRYRGSGKKPAVR</sequence>
<name>A0A5E6MEL2_9BACT</name>
<keyword evidence="3" id="KW-1185">Reference proteome</keyword>
<organism evidence="2 3">
    <name type="scientific">Methylacidimicrobium tartarophylax</name>
    <dbReference type="NCBI Taxonomy" id="1041768"/>
    <lineage>
        <taxon>Bacteria</taxon>
        <taxon>Pseudomonadati</taxon>
        <taxon>Verrucomicrobiota</taxon>
        <taxon>Methylacidimicrobium</taxon>
    </lineage>
</organism>
<evidence type="ECO:0000313" key="3">
    <source>
        <dbReference type="Proteomes" id="UP000334923"/>
    </source>
</evidence>
<dbReference type="EMBL" id="CABFVA020000004">
    <property type="protein sequence ID" value="VVM04506.1"/>
    <property type="molecule type" value="Genomic_DNA"/>
</dbReference>
<gene>
    <name evidence="2" type="ORF">MAMT_00136</name>
</gene>